<sequence>MDEMTNSVQCSIHPDPTQEPQWYDVKGAIHEVFAANAIKRPNSFYLAETALPLLHDGNCPTPR</sequence>
<dbReference type="Proteomes" id="UP000800092">
    <property type="component" value="Unassembled WGS sequence"/>
</dbReference>
<proteinExistence type="predicted"/>
<evidence type="ECO:0000313" key="2">
    <source>
        <dbReference type="Proteomes" id="UP000800092"/>
    </source>
</evidence>
<reference evidence="1" key="1">
    <citation type="journal article" date="2020" name="Stud. Mycol.">
        <title>101 Dothideomycetes genomes: a test case for predicting lifestyles and emergence of pathogens.</title>
        <authorList>
            <person name="Haridas S."/>
            <person name="Albert R."/>
            <person name="Binder M."/>
            <person name="Bloem J."/>
            <person name="Labutti K."/>
            <person name="Salamov A."/>
            <person name="Andreopoulos B."/>
            <person name="Baker S."/>
            <person name="Barry K."/>
            <person name="Bills G."/>
            <person name="Bluhm B."/>
            <person name="Cannon C."/>
            <person name="Castanera R."/>
            <person name="Culley D."/>
            <person name="Daum C."/>
            <person name="Ezra D."/>
            <person name="Gonzalez J."/>
            <person name="Henrissat B."/>
            <person name="Kuo A."/>
            <person name="Liang C."/>
            <person name="Lipzen A."/>
            <person name="Lutzoni F."/>
            <person name="Magnuson J."/>
            <person name="Mondo S."/>
            <person name="Nolan M."/>
            <person name="Ohm R."/>
            <person name="Pangilinan J."/>
            <person name="Park H.-J."/>
            <person name="Ramirez L."/>
            <person name="Alfaro M."/>
            <person name="Sun H."/>
            <person name="Tritt A."/>
            <person name="Yoshinaga Y."/>
            <person name="Zwiers L.-H."/>
            <person name="Turgeon B."/>
            <person name="Goodwin S."/>
            <person name="Spatafora J."/>
            <person name="Crous P."/>
            <person name="Grigoriev I."/>
        </authorList>
    </citation>
    <scope>NUCLEOTIDE SEQUENCE</scope>
    <source>
        <strain evidence="1">Tuck. ex Michener</strain>
    </source>
</reference>
<gene>
    <name evidence="1" type="ORF">EV356DRAFT_503886</name>
</gene>
<accession>A0A6A6H602</accession>
<name>A0A6A6H602_VIRVR</name>
<dbReference type="EMBL" id="ML991808">
    <property type="protein sequence ID" value="KAF2233289.1"/>
    <property type="molecule type" value="Genomic_DNA"/>
</dbReference>
<protein>
    <submittedName>
        <fullName evidence="1">Uncharacterized protein</fullName>
    </submittedName>
</protein>
<evidence type="ECO:0000313" key="1">
    <source>
        <dbReference type="EMBL" id="KAF2233289.1"/>
    </source>
</evidence>
<keyword evidence="2" id="KW-1185">Reference proteome</keyword>
<organism evidence="1 2">
    <name type="scientific">Viridothelium virens</name>
    <name type="common">Speckled blister lichen</name>
    <name type="synonym">Trypethelium virens</name>
    <dbReference type="NCBI Taxonomy" id="1048519"/>
    <lineage>
        <taxon>Eukaryota</taxon>
        <taxon>Fungi</taxon>
        <taxon>Dikarya</taxon>
        <taxon>Ascomycota</taxon>
        <taxon>Pezizomycotina</taxon>
        <taxon>Dothideomycetes</taxon>
        <taxon>Dothideomycetes incertae sedis</taxon>
        <taxon>Trypetheliales</taxon>
        <taxon>Trypetheliaceae</taxon>
        <taxon>Viridothelium</taxon>
    </lineage>
</organism>
<dbReference type="AlphaFoldDB" id="A0A6A6H602"/>